<protein>
    <submittedName>
        <fullName evidence="1">Putative sporulation protein YyaC</fullName>
    </submittedName>
</protein>
<dbReference type="SUPFAM" id="SSF53163">
    <property type="entry name" value="HybD-like"/>
    <property type="match status" value="1"/>
</dbReference>
<evidence type="ECO:0000313" key="1">
    <source>
        <dbReference type="EMBL" id="SDP77364.1"/>
    </source>
</evidence>
<reference evidence="1 2" key="1">
    <citation type="submission" date="2016-10" db="EMBL/GenBank/DDBJ databases">
        <authorList>
            <person name="de Groot N.N."/>
        </authorList>
    </citation>
    <scope>NUCLEOTIDE SEQUENCE [LARGE SCALE GENOMIC DNA]</scope>
    <source>
        <strain evidence="1 2">DSM 12272</strain>
    </source>
</reference>
<evidence type="ECO:0000313" key="2">
    <source>
        <dbReference type="Proteomes" id="UP000198597"/>
    </source>
</evidence>
<sequence>MPVYGTMVKPIHVLNLTQSITETRDLHLNTIIIAIDSALTTDDKIGQIFIKSKRMLPGNGVGKKMK</sequence>
<dbReference type="InterPro" id="IPR023430">
    <property type="entry name" value="Pept_HybD-like_dom_sf"/>
</dbReference>
<organism evidence="1 2">
    <name type="scientific">Clostridium gasigenes</name>
    <dbReference type="NCBI Taxonomy" id="94869"/>
    <lineage>
        <taxon>Bacteria</taxon>
        <taxon>Bacillati</taxon>
        <taxon>Bacillota</taxon>
        <taxon>Clostridia</taxon>
        <taxon>Eubacteriales</taxon>
        <taxon>Clostridiaceae</taxon>
        <taxon>Clostridium</taxon>
    </lineage>
</organism>
<dbReference type="STRING" id="94869.SAMN04488529_11651"/>
<keyword evidence="2" id="KW-1185">Reference proteome</keyword>
<dbReference type="Pfam" id="PF06866">
    <property type="entry name" value="DUF1256"/>
    <property type="match status" value="1"/>
</dbReference>
<dbReference type="AlphaFoldDB" id="A0A1H0VG91"/>
<dbReference type="EMBL" id="FNJM01000016">
    <property type="protein sequence ID" value="SDP77364.1"/>
    <property type="molecule type" value="Genomic_DNA"/>
</dbReference>
<name>A0A1H0VG91_9CLOT</name>
<proteinExistence type="predicted"/>
<dbReference type="Proteomes" id="UP000198597">
    <property type="component" value="Unassembled WGS sequence"/>
</dbReference>
<dbReference type="InterPro" id="IPR009665">
    <property type="entry name" value="YyaC"/>
</dbReference>
<accession>A0A1H0VG91</accession>
<gene>
    <name evidence="1" type="ORF">SAMN04488529_11651</name>
</gene>